<dbReference type="InterPro" id="IPR051317">
    <property type="entry name" value="Gfo/Idh/MocA_oxidoreduct"/>
</dbReference>
<name>A0A2V1HQ77_9MICO</name>
<evidence type="ECO:0000313" key="6">
    <source>
        <dbReference type="EMBL" id="PVZ94491.1"/>
    </source>
</evidence>
<keyword evidence="2" id="KW-0560">Oxidoreductase</keyword>
<dbReference type="GO" id="GO:0016491">
    <property type="term" value="F:oxidoreductase activity"/>
    <property type="evidence" value="ECO:0007669"/>
    <property type="project" value="UniProtKB-KW"/>
</dbReference>
<evidence type="ECO:0000259" key="4">
    <source>
        <dbReference type="Pfam" id="PF01408"/>
    </source>
</evidence>
<reference evidence="6 7" key="1">
    <citation type="submission" date="2018-05" db="EMBL/GenBank/DDBJ databases">
        <title>Amnibacterium sp. M8JJ-5, whole genome shotgun sequence.</title>
        <authorList>
            <person name="Tuo L."/>
        </authorList>
    </citation>
    <scope>NUCLEOTIDE SEQUENCE [LARGE SCALE GENOMIC DNA]</scope>
    <source>
        <strain evidence="6 7">M8JJ-5</strain>
    </source>
</reference>
<protein>
    <recommendedName>
        <fullName evidence="8">Gfo/Idh/MocA family oxidoreductase</fullName>
    </recommendedName>
</protein>
<accession>A0A2V1HQ77</accession>
<evidence type="ECO:0000256" key="1">
    <source>
        <dbReference type="ARBA" id="ARBA00010928"/>
    </source>
</evidence>
<evidence type="ECO:0008006" key="8">
    <source>
        <dbReference type="Google" id="ProtNLM"/>
    </source>
</evidence>
<dbReference type="Gene3D" id="3.30.360.10">
    <property type="entry name" value="Dihydrodipicolinate Reductase, domain 2"/>
    <property type="match status" value="1"/>
</dbReference>
<evidence type="ECO:0000259" key="5">
    <source>
        <dbReference type="Pfam" id="PF22725"/>
    </source>
</evidence>
<dbReference type="EMBL" id="QEOP01000002">
    <property type="protein sequence ID" value="PVZ94491.1"/>
    <property type="molecule type" value="Genomic_DNA"/>
</dbReference>
<keyword evidence="3" id="KW-0520">NAD</keyword>
<dbReference type="RefSeq" id="WP_116757002.1">
    <property type="nucleotide sequence ID" value="NZ_JBHUEX010000001.1"/>
</dbReference>
<dbReference type="InterPro" id="IPR036291">
    <property type="entry name" value="NAD(P)-bd_dom_sf"/>
</dbReference>
<dbReference type="SUPFAM" id="SSF51735">
    <property type="entry name" value="NAD(P)-binding Rossmann-fold domains"/>
    <property type="match status" value="1"/>
</dbReference>
<sequence>MSEQLGVALIGAGNSGGHYHLPHLLNHPGFRLRTVATRSGTVGPELPDAVTVVSDWRSAISDPSIDLVVVALPHDLHHPVALAALDAGRHVLVEKPITVTGDEARELEAAANRSGVVLAAHHQRRFEADFVALTEVVRSGELGEIWRIVVTRSHQGRYRESTPTRPHVGSASLGWAHARASGGGIARVIAPHSVDQLLTLADDGVDRVSGRAHLDPVDDVEDWVAIDIDFASGITGTVEAFRRSRIAPARFTVYGSAGTAVATDGTELRITTDDGDRVIDGLEPPGTMGREIYDDLFAAVTRGAPLRASLADAIRVVDVIEAAETSFRGANSWVSASSGGGSH</sequence>
<dbReference type="GO" id="GO:0000166">
    <property type="term" value="F:nucleotide binding"/>
    <property type="evidence" value="ECO:0007669"/>
    <property type="project" value="InterPro"/>
</dbReference>
<evidence type="ECO:0000256" key="2">
    <source>
        <dbReference type="ARBA" id="ARBA00023002"/>
    </source>
</evidence>
<dbReference type="PANTHER" id="PTHR43708:SF5">
    <property type="entry name" value="CONSERVED EXPRESSED OXIDOREDUCTASE (EUROFUNG)-RELATED"/>
    <property type="match status" value="1"/>
</dbReference>
<feature type="domain" description="GFO/IDH/MocA-like oxidoreductase" evidence="5">
    <location>
        <begin position="131"/>
        <end position="260"/>
    </location>
</feature>
<dbReference type="Proteomes" id="UP000244893">
    <property type="component" value="Unassembled WGS sequence"/>
</dbReference>
<feature type="domain" description="Gfo/Idh/MocA-like oxidoreductase N-terminal" evidence="4">
    <location>
        <begin position="6"/>
        <end position="120"/>
    </location>
</feature>
<comment type="caution">
    <text evidence="6">The sequence shown here is derived from an EMBL/GenBank/DDBJ whole genome shotgun (WGS) entry which is preliminary data.</text>
</comment>
<dbReference type="Gene3D" id="3.40.50.720">
    <property type="entry name" value="NAD(P)-binding Rossmann-like Domain"/>
    <property type="match status" value="1"/>
</dbReference>
<gene>
    <name evidence="6" type="ORF">DDQ50_12365</name>
</gene>
<comment type="similarity">
    <text evidence="1">Belongs to the Gfo/Idh/MocA family.</text>
</comment>
<dbReference type="InterPro" id="IPR055170">
    <property type="entry name" value="GFO_IDH_MocA-like_dom"/>
</dbReference>
<evidence type="ECO:0000313" key="7">
    <source>
        <dbReference type="Proteomes" id="UP000244893"/>
    </source>
</evidence>
<dbReference type="Pfam" id="PF22725">
    <property type="entry name" value="GFO_IDH_MocA_C3"/>
    <property type="match status" value="1"/>
</dbReference>
<organism evidence="6 7">
    <name type="scientific">Amnibacterium flavum</name>
    <dbReference type="NCBI Taxonomy" id="2173173"/>
    <lineage>
        <taxon>Bacteria</taxon>
        <taxon>Bacillati</taxon>
        <taxon>Actinomycetota</taxon>
        <taxon>Actinomycetes</taxon>
        <taxon>Micrococcales</taxon>
        <taxon>Microbacteriaceae</taxon>
        <taxon>Amnibacterium</taxon>
    </lineage>
</organism>
<dbReference type="PANTHER" id="PTHR43708">
    <property type="entry name" value="CONSERVED EXPRESSED OXIDOREDUCTASE (EUROFUNG)"/>
    <property type="match status" value="1"/>
</dbReference>
<dbReference type="Pfam" id="PF01408">
    <property type="entry name" value="GFO_IDH_MocA"/>
    <property type="match status" value="1"/>
</dbReference>
<dbReference type="SUPFAM" id="SSF55347">
    <property type="entry name" value="Glyceraldehyde-3-phosphate dehydrogenase-like, C-terminal domain"/>
    <property type="match status" value="1"/>
</dbReference>
<proteinExistence type="inferred from homology"/>
<keyword evidence="7" id="KW-1185">Reference proteome</keyword>
<dbReference type="OrthoDB" id="256869at2"/>
<dbReference type="AlphaFoldDB" id="A0A2V1HQ77"/>
<evidence type="ECO:0000256" key="3">
    <source>
        <dbReference type="ARBA" id="ARBA00023027"/>
    </source>
</evidence>
<dbReference type="InterPro" id="IPR000683">
    <property type="entry name" value="Gfo/Idh/MocA-like_OxRdtase_N"/>
</dbReference>